<proteinExistence type="predicted"/>
<accession>A0A450SY47</accession>
<evidence type="ECO:0000313" key="2">
    <source>
        <dbReference type="EMBL" id="VFJ58815.1"/>
    </source>
</evidence>
<dbReference type="AlphaFoldDB" id="A0A450SY47"/>
<reference evidence="2" key="1">
    <citation type="submission" date="2019-02" db="EMBL/GenBank/DDBJ databases">
        <authorList>
            <person name="Gruber-Vodicka R. H."/>
            <person name="Seah K. B. B."/>
        </authorList>
    </citation>
    <scope>NUCLEOTIDE SEQUENCE</scope>
    <source>
        <strain evidence="1">BECK_BZ106</strain>
        <strain evidence="2">BECK_BZ15</strain>
    </source>
</reference>
<organism evidence="2">
    <name type="scientific">Candidatus Kentrum sp. FW</name>
    <dbReference type="NCBI Taxonomy" id="2126338"/>
    <lineage>
        <taxon>Bacteria</taxon>
        <taxon>Pseudomonadati</taxon>
        <taxon>Pseudomonadota</taxon>
        <taxon>Gammaproteobacteria</taxon>
        <taxon>Candidatus Kentrum</taxon>
    </lineage>
</organism>
<name>A0A450SY47_9GAMM</name>
<dbReference type="EMBL" id="CAADFD010000004">
    <property type="protein sequence ID" value="VFJ48794.1"/>
    <property type="molecule type" value="Genomic_DNA"/>
</dbReference>
<protein>
    <submittedName>
        <fullName evidence="2">Uncharacterized protein</fullName>
    </submittedName>
</protein>
<evidence type="ECO:0000313" key="1">
    <source>
        <dbReference type="EMBL" id="VFJ48794.1"/>
    </source>
</evidence>
<dbReference type="EMBL" id="CAADEW010000086">
    <property type="protein sequence ID" value="VFJ58815.1"/>
    <property type="molecule type" value="Genomic_DNA"/>
</dbReference>
<sequence length="37" mass="4207">MIFIPMILGGFNRARPSVDNQFSSMVENVHQKQEIDG</sequence>
<gene>
    <name evidence="2" type="ORF">BECKFW1821A_GA0114235_10861</name>
    <name evidence="1" type="ORF">BECKFW1821B_GA0114236_100445</name>
</gene>